<dbReference type="RefSeq" id="WP_145283104.1">
    <property type="nucleotide sequence ID" value="NZ_CP036291.1"/>
</dbReference>
<sequence length="84" mass="9644">MTPTTLEPTPIPTPTQPGFLDRRESPVGDNPGRERRQFVNSYHELSPEAAELARGVDAYKARNRRRFIGYDELLEVVRSLGYQR</sequence>
<evidence type="ECO:0000313" key="2">
    <source>
        <dbReference type="EMBL" id="QDU88314.1"/>
    </source>
</evidence>
<feature type="region of interest" description="Disordered" evidence="1">
    <location>
        <begin position="1"/>
        <end position="34"/>
    </location>
</feature>
<proteinExistence type="predicted"/>
<dbReference type="KEGG" id="pnd:Pla175_16890"/>
<dbReference type="AlphaFoldDB" id="A0A518D9Z9"/>
<dbReference type="EMBL" id="CP036291">
    <property type="protein sequence ID" value="QDU88314.1"/>
    <property type="molecule type" value="Genomic_DNA"/>
</dbReference>
<evidence type="ECO:0000313" key="3">
    <source>
        <dbReference type="Proteomes" id="UP000317429"/>
    </source>
</evidence>
<evidence type="ECO:0000256" key="1">
    <source>
        <dbReference type="SAM" id="MobiDB-lite"/>
    </source>
</evidence>
<accession>A0A518D9Z9</accession>
<name>A0A518D9Z9_9BACT</name>
<feature type="compositionally biased region" description="Basic and acidic residues" evidence="1">
    <location>
        <begin position="20"/>
        <end position="34"/>
    </location>
</feature>
<dbReference type="Proteomes" id="UP000317429">
    <property type="component" value="Chromosome"/>
</dbReference>
<protein>
    <submittedName>
        <fullName evidence="2">Uncharacterized protein</fullName>
    </submittedName>
</protein>
<keyword evidence="3" id="KW-1185">Reference proteome</keyword>
<organism evidence="2 3">
    <name type="scientific">Pirellulimonas nuda</name>
    <dbReference type="NCBI Taxonomy" id="2528009"/>
    <lineage>
        <taxon>Bacteria</taxon>
        <taxon>Pseudomonadati</taxon>
        <taxon>Planctomycetota</taxon>
        <taxon>Planctomycetia</taxon>
        <taxon>Pirellulales</taxon>
        <taxon>Lacipirellulaceae</taxon>
        <taxon>Pirellulimonas</taxon>
    </lineage>
</organism>
<gene>
    <name evidence="2" type="ORF">Pla175_16890</name>
</gene>
<dbReference type="OrthoDB" id="288713at2"/>
<reference evidence="2 3" key="1">
    <citation type="submission" date="2019-02" db="EMBL/GenBank/DDBJ databases">
        <title>Deep-cultivation of Planctomycetes and their phenomic and genomic characterization uncovers novel biology.</title>
        <authorList>
            <person name="Wiegand S."/>
            <person name="Jogler M."/>
            <person name="Boedeker C."/>
            <person name="Pinto D."/>
            <person name="Vollmers J."/>
            <person name="Rivas-Marin E."/>
            <person name="Kohn T."/>
            <person name="Peeters S.H."/>
            <person name="Heuer A."/>
            <person name="Rast P."/>
            <person name="Oberbeckmann S."/>
            <person name="Bunk B."/>
            <person name="Jeske O."/>
            <person name="Meyerdierks A."/>
            <person name="Storesund J.E."/>
            <person name="Kallscheuer N."/>
            <person name="Luecker S."/>
            <person name="Lage O.M."/>
            <person name="Pohl T."/>
            <person name="Merkel B.J."/>
            <person name="Hornburger P."/>
            <person name="Mueller R.-W."/>
            <person name="Bruemmer F."/>
            <person name="Labrenz M."/>
            <person name="Spormann A.M."/>
            <person name="Op den Camp H."/>
            <person name="Overmann J."/>
            <person name="Amann R."/>
            <person name="Jetten M.S.M."/>
            <person name="Mascher T."/>
            <person name="Medema M.H."/>
            <person name="Devos D.P."/>
            <person name="Kaster A.-K."/>
            <person name="Ovreas L."/>
            <person name="Rohde M."/>
            <person name="Galperin M.Y."/>
            <person name="Jogler C."/>
        </authorList>
    </citation>
    <scope>NUCLEOTIDE SEQUENCE [LARGE SCALE GENOMIC DNA]</scope>
    <source>
        <strain evidence="2 3">Pla175</strain>
    </source>
</reference>